<evidence type="ECO:0000256" key="3">
    <source>
        <dbReference type="PROSITE-ProRule" id="PRU00175"/>
    </source>
</evidence>
<comment type="caution">
    <text evidence="5">The sequence shown here is derived from an EMBL/GenBank/DDBJ whole genome shotgun (WGS) entry which is preliminary data.</text>
</comment>
<keyword evidence="1 3" id="KW-0863">Zinc-finger</keyword>
<dbReference type="EMBL" id="RQTK01000260">
    <property type="protein sequence ID" value="RUS83060.1"/>
    <property type="molecule type" value="Genomic_DNA"/>
</dbReference>
<name>A0A433TND5_ELYCH</name>
<dbReference type="InterPro" id="IPR006176">
    <property type="entry name" value="3-OHacyl-CoA_DH_NAD-bd"/>
</dbReference>
<proteinExistence type="predicted"/>
<dbReference type="OrthoDB" id="2021159at2759"/>
<dbReference type="GO" id="GO:0070403">
    <property type="term" value="F:NAD+ binding"/>
    <property type="evidence" value="ECO:0007669"/>
    <property type="project" value="InterPro"/>
</dbReference>
<reference evidence="5 6" key="1">
    <citation type="submission" date="2019-01" db="EMBL/GenBank/DDBJ databases">
        <title>A draft genome assembly of the solar-powered sea slug Elysia chlorotica.</title>
        <authorList>
            <person name="Cai H."/>
            <person name="Li Q."/>
            <person name="Fang X."/>
            <person name="Li J."/>
            <person name="Curtis N.E."/>
            <person name="Altenburger A."/>
            <person name="Shibata T."/>
            <person name="Feng M."/>
            <person name="Maeda T."/>
            <person name="Schwartz J.A."/>
            <person name="Shigenobu S."/>
            <person name="Lundholm N."/>
            <person name="Nishiyama T."/>
            <person name="Yang H."/>
            <person name="Hasebe M."/>
            <person name="Li S."/>
            <person name="Pierce S.K."/>
            <person name="Wang J."/>
        </authorList>
    </citation>
    <scope>NUCLEOTIDE SEQUENCE [LARGE SCALE GENOMIC DNA]</scope>
    <source>
        <strain evidence="5">EC2010</strain>
        <tissue evidence="5">Whole organism of an adult</tissue>
    </source>
</reference>
<dbReference type="STRING" id="188477.A0A433TND5"/>
<keyword evidence="2" id="KW-0862">Zinc</keyword>
<dbReference type="InterPro" id="IPR036291">
    <property type="entry name" value="NAD(P)-bd_dom_sf"/>
</dbReference>
<dbReference type="InterPro" id="IPR001841">
    <property type="entry name" value="Znf_RING"/>
</dbReference>
<dbReference type="PROSITE" id="PS50089">
    <property type="entry name" value="ZF_RING_2"/>
    <property type="match status" value="1"/>
</dbReference>
<evidence type="ECO:0000313" key="5">
    <source>
        <dbReference type="EMBL" id="RUS83060.1"/>
    </source>
</evidence>
<dbReference type="PANTHER" id="PTHR48075:SF5">
    <property type="entry name" value="3-HYDROXYBUTYRYL-COA DEHYDROGENASE"/>
    <property type="match status" value="1"/>
</dbReference>
<sequence>MVVVAVIGAGMMGARIAGELAYHGHRVKIYDKNPACLNKVHDILNTDTKQLREDGLITQAQFLGQVFCMSILEEVVRDAEFIVEAVVEDLEIKRELFHDISQSCKSDALIASNTMCLDINDINSKTSHKERTLGLRFLFPVYYVPEVEICPAKVTSSEVIERVRKMLEKMGKTMFFRSGLQPLVLSEEAREARKKARQEEMLQSCGVGAFVNRRIPSLKLEYNNDKEKMQKEDSSIPSNFDHECAICMERVRDCLLQPCHHMVTCFPCGKMLQDRRDACPICRKDIDHTIRVFHT</sequence>
<protein>
    <recommendedName>
        <fullName evidence="4">RING-type domain-containing protein</fullName>
    </recommendedName>
</protein>
<keyword evidence="1 3" id="KW-0479">Metal-binding</keyword>
<dbReference type="SMART" id="SM00184">
    <property type="entry name" value="RING"/>
    <property type="match status" value="1"/>
</dbReference>
<dbReference type="GO" id="GO:0016491">
    <property type="term" value="F:oxidoreductase activity"/>
    <property type="evidence" value="ECO:0007669"/>
    <property type="project" value="TreeGrafter"/>
</dbReference>
<feature type="domain" description="RING-type" evidence="4">
    <location>
        <begin position="244"/>
        <end position="283"/>
    </location>
</feature>
<dbReference type="PANTHER" id="PTHR48075">
    <property type="entry name" value="3-HYDROXYACYL-COA DEHYDROGENASE FAMILY PROTEIN"/>
    <property type="match status" value="1"/>
</dbReference>
<evidence type="ECO:0000256" key="1">
    <source>
        <dbReference type="ARBA" id="ARBA00022771"/>
    </source>
</evidence>
<keyword evidence="6" id="KW-1185">Reference proteome</keyword>
<dbReference type="Pfam" id="PF02737">
    <property type="entry name" value="3HCDH_N"/>
    <property type="match status" value="1"/>
</dbReference>
<dbReference type="SUPFAM" id="SSF57850">
    <property type="entry name" value="RING/U-box"/>
    <property type="match status" value="1"/>
</dbReference>
<evidence type="ECO:0000259" key="4">
    <source>
        <dbReference type="PROSITE" id="PS50089"/>
    </source>
</evidence>
<evidence type="ECO:0000256" key="2">
    <source>
        <dbReference type="ARBA" id="ARBA00022833"/>
    </source>
</evidence>
<gene>
    <name evidence="5" type="ORF">EGW08_009199</name>
</gene>
<dbReference type="Pfam" id="PF13920">
    <property type="entry name" value="zf-C3HC4_3"/>
    <property type="match status" value="1"/>
</dbReference>
<dbReference type="Gene3D" id="3.40.50.720">
    <property type="entry name" value="NAD(P)-binding Rossmann-like Domain"/>
    <property type="match status" value="1"/>
</dbReference>
<evidence type="ECO:0000313" key="6">
    <source>
        <dbReference type="Proteomes" id="UP000271974"/>
    </source>
</evidence>
<dbReference type="SUPFAM" id="SSF51735">
    <property type="entry name" value="NAD(P)-binding Rossmann-fold domains"/>
    <property type="match status" value="1"/>
</dbReference>
<dbReference type="Proteomes" id="UP000271974">
    <property type="component" value="Unassembled WGS sequence"/>
</dbReference>
<dbReference type="AlphaFoldDB" id="A0A433TND5"/>
<dbReference type="Gene3D" id="3.30.40.10">
    <property type="entry name" value="Zinc/RING finger domain, C3HC4 (zinc finger)"/>
    <property type="match status" value="1"/>
</dbReference>
<accession>A0A433TND5</accession>
<dbReference type="GO" id="GO:0006631">
    <property type="term" value="P:fatty acid metabolic process"/>
    <property type="evidence" value="ECO:0007669"/>
    <property type="project" value="InterPro"/>
</dbReference>
<dbReference type="GO" id="GO:0008270">
    <property type="term" value="F:zinc ion binding"/>
    <property type="evidence" value="ECO:0007669"/>
    <property type="project" value="UniProtKB-KW"/>
</dbReference>
<organism evidence="5 6">
    <name type="scientific">Elysia chlorotica</name>
    <name type="common">Eastern emerald elysia</name>
    <name type="synonym">Sea slug</name>
    <dbReference type="NCBI Taxonomy" id="188477"/>
    <lineage>
        <taxon>Eukaryota</taxon>
        <taxon>Metazoa</taxon>
        <taxon>Spiralia</taxon>
        <taxon>Lophotrochozoa</taxon>
        <taxon>Mollusca</taxon>
        <taxon>Gastropoda</taxon>
        <taxon>Heterobranchia</taxon>
        <taxon>Euthyneura</taxon>
        <taxon>Panpulmonata</taxon>
        <taxon>Sacoglossa</taxon>
        <taxon>Placobranchoidea</taxon>
        <taxon>Plakobranchidae</taxon>
        <taxon>Elysia</taxon>
    </lineage>
</organism>
<dbReference type="InterPro" id="IPR013083">
    <property type="entry name" value="Znf_RING/FYVE/PHD"/>
</dbReference>